<organism evidence="14 15">
    <name type="scientific">Friedmanniomyces endolithicus</name>
    <dbReference type="NCBI Taxonomy" id="329885"/>
    <lineage>
        <taxon>Eukaryota</taxon>
        <taxon>Fungi</taxon>
        <taxon>Dikarya</taxon>
        <taxon>Ascomycota</taxon>
        <taxon>Pezizomycotina</taxon>
        <taxon>Dothideomycetes</taxon>
        <taxon>Dothideomycetidae</taxon>
        <taxon>Mycosphaerellales</taxon>
        <taxon>Teratosphaeriaceae</taxon>
        <taxon>Friedmanniomyces</taxon>
    </lineage>
</organism>
<gene>
    <name evidence="14" type="ORF">B0A54_02517</name>
</gene>
<dbReference type="Gene3D" id="1.10.240.10">
    <property type="entry name" value="Tyrosyl-Transfer RNA Synthetase"/>
    <property type="match status" value="1"/>
</dbReference>
<dbReference type="PANTHER" id="PTHR46264">
    <property type="entry name" value="TYROSINE-TRNA LIGASE"/>
    <property type="match status" value="1"/>
</dbReference>
<dbReference type="EC" id="6.1.1.1" evidence="3 12"/>
<comment type="catalytic activity">
    <reaction evidence="11 12">
        <text>tRNA(Tyr) + L-tyrosine + ATP = L-tyrosyl-tRNA(Tyr) + AMP + diphosphate + H(+)</text>
        <dbReference type="Rhea" id="RHEA:10220"/>
        <dbReference type="Rhea" id="RHEA-COMP:9706"/>
        <dbReference type="Rhea" id="RHEA-COMP:9707"/>
        <dbReference type="ChEBI" id="CHEBI:15378"/>
        <dbReference type="ChEBI" id="CHEBI:30616"/>
        <dbReference type="ChEBI" id="CHEBI:33019"/>
        <dbReference type="ChEBI" id="CHEBI:58315"/>
        <dbReference type="ChEBI" id="CHEBI:78442"/>
        <dbReference type="ChEBI" id="CHEBI:78536"/>
        <dbReference type="ChEBI" id="CHEBI:456215"/>
        <dbReference type="EC" id="6.1.1.1"/>
    </reaction>
</comment>
<dbReference type="FunFam" id="3.40.50.620:FF:000040">
    <property type="entry name" value="Tyrosine--tRNA ligase"/>
    <property type="match status" value="1"/>
</dbReference>
<keyword evidence="8 12" id="KW-0648">Protein biosynthesis</keyword>
<dbReference type="GO" id="GO:0005524">
    <property type="term" value="F:ATP binding"/>
    <property type="evidence" value="ECO:0007669"/>
    <property type="project" value="UniProtKB-KW"/>
</dbReference>
<dbReference type="GO" id="GO:0004831">
    <property type="term" value="F:tyrosine-tRNA ligase activity"/>
    <property type="evidence" value="ECO:0007669"/>
    <property type="project" value="UniProtKB-EC"/>
</dbReference>
<accession>A0A4V5N9C3</accession>
<keyword evidence="5 12" id="KW-0436">Ligase</keyword>
<evidence type="ECO:0000256" key="12">
    <source>
        <dbReference type="RuleBase" id="RU361234"/>
    </source>
</evidence>
<evidence type="ECO:0000256" key="7">
    <source>
        <dbReference type="ARBA" id="ARBA00022840"/>
    </source>
</evidence>
<dbReference type="SUPFAM" id="SSF52374">
    <property type="entry name" value="Nucleotidylyl transferase"/>
    <property type="match status" value="1"/>
</dbReference>
<dbReference type="InterPro" id="IPR002305">
    <property type="entry name" value="aa-tRNA-synth_Ic"/>
</dbReference>
<dbReference type="Gene3D" id="3.40.50.620">
    <property type="entry name" value="HUPs"/>
    <property type="match status" value="1"/>
</dbReference>
<dbReference type="EMBL" id="NAJP01000006">
    <property type="protein sequence ID" value="TKA47039.1"/>
    <property type="molecule type" value="Genomic_DNA"/>
</dbReference>
<evidence type="ECO:0000313" key="14">
    <source>
        <dbReference type="EMBL" id="TKA47039.1"/>
    </source>
</evidence>
<protein>
    <recommendedName>
        <fullName evidence="3 12">Tyrosine--tRNA ligase</fullName>
        <ecNumber evidence="3 12">6.1.1.1</ecNumber>
    </recommendedName>
    <alternativeName>
        <fullName evidence="10 12">Tyrosyl-tRNA synthetase</fullName>
    </alternativeName>
</protein>
<dbReference type="GO" id="GO:0006437">
    <property type="term" value="P:tyrosyl-tRNA aminoacylation"/>
    <property type="evidence" value="ECO:0007669"/>
    <property type="project" value="InterPro"/>
</dbReference>
<comment type="caution">
    <text evidence="14">The sequence shown here is derived from an EMBL/GenBank/DDBJ whole genome shotgun (WGS) entry which is preliminary data.</text>
</comment>
<evidence type="ECO:0000256" key="10">
    <source>
        <dbReference type="ARBA" id="ARBA00033323"/>
    </source>
</evidence>
<dbReference type="Pfam" id="PF00579">
    <property type="entry name" value="tRNA-synt_1b"/>
    <property type="match status" value="1"/>
</dbReference>
<dbReference type="NCBIfam" id="TIGR00234">
    <property type="entry name" value="tyrS"/>
    <property type="match status" value="1"/>
</dbReference>
<sequence>MAGSQHAGVRSALGSCRRHEAWHCPVENDSGWISKAPVTNYTFVKRLTQFTLSPYDLVKGIMSQSTDAQLASTLAEKLSLITANTQEVLNREIIEEILTKNDRPLRVYWGTATTGKPHCGYFVPMLKIADFLAAGCEVIILLADVHAYLDNLKAPIELVGLRVQYYRLCITALLQAVNVDIARLKFVTGSEYQYSPKYMRDLLTLSTQVSVHDASKAGSDVVKQVESPPMSSHIYPLMQALDEEHLDVDAQFGGVDQRKIFTLAVESLPRIGFRKRAHIMNPLIPGLQEGGKMSSSDPDSKIDLIEPAEVVRKKLKKAFCPPKQVKGNGVLSFVEHVLLPASKFKNGGVAKFSVPRRDAETKEYSDIKQMKEDYLADTLSPQSLKPAVTEALLEILEPLRKAFEESDEWRDVETRAYPPPPAPEKKKKKEKNLGSRFPGAGAGAEKESNGKADVVAQPDGHVEGKGAHELNVAVKGLAVQDSEEGSKGKA</sequence>
<evidence type="ECO:0000256" key="4">
    <source>
        <dbReference type="ARBA" id="ARBA00022490"/>
    </source>
</evidence>
<dbReference type="AlphaFoldDB" id="A0A4V5N9C3"/>
<dbReference type="GO" id="GO:0005737">
    <property type="term" value="C:cytoplasm"/>
    <property type="evidence" value="ECO:0007669"/>
    <property type="project" value="UniProtKB-SubCell"/>
</dbReference>
<dbReference type="InterPro" id="IPR002307">
    <property type="entry name" value="Tyr-tRNA-ligase"/>
</dbReference>
<dbReference type="Proteomes" id="UP000310066">
    <property type="component" value="Unassembled WGS sequence"/>
</dbReference>
<keyword evidence="7 12" id="KW-0067">ATP-binding</keyword>
<dbReference type="InterPro" id="IPR014729">
    <property type="entry name" value="Rossmann-like_a/b/a_fold"/>
</dbReference>
<evidence type="ECO:0000256" key="9">
    <source>
        <dbReference type="ARBA" id="ARBA00023146"/>
    </source>
</evidence>
<dbReference type="STRING" id="329885.A0A4V5N9C3"/>
<keyword evidence="6 12" id="KW-0547">Nucleotide-binding</keyword>
<comment type="subcellular location">
    <subcellularLocation>
        <location evidence="1">Cytoplasm</location>
    </subcellularLocation>
</comment>
<evidence type="ECO:0000256" key="6">
    <source>
        <dbReference type="ARBA" id="ARBA00022741"/>
    </source>
</evidence>
<evidence type="ECO:0000256" key="13">
    <source>
        <dbReference type="SAM" id="MobiDB-lite"/>
    </source>
</evidence>
<evidence type="ECO:0000256" key="8">
    <source>
        <dbReference type="ARBA" id="ARBA00022917"/>
    </source>
</evidence>
<evidence type="ECO:0000256" key="3">
    <source>
        <dbReference type="ARBA" id="ARBA00013160"/>
    </source>
</evidence>
<feature type="region of interest" description="Disordered" evidence="13">
    <location>
        <begin position="407"/>
        <end position="490"/>
    </location>
</feature>
<evidence type="ECO:0000256" key="2">
    <source>
        <dbReference type="ARBA" id="ARBA00005594"/>
    </source>
</evidence>
<dbReference type="NCBIfam" id="NF006330">
    <property type="entry name" value="PRK08560.1"/>
    <property type="match status" value="1"/>
</dbReference>
<evidence type="ECO:0000256" key="1">
    <source>
        <dbReference type="ARBA" id="ARBA00004496"/>
    </source>
</evidence>
<reference evidence="14 15" key="1">
    <citation type="submission" date="2017-03" db="EMBL/GenBank/DDBJ databases">
        <title>Genomes of endolithic fungi from Antarctica.</title>
        <authorList>
            <person name="Coleine C."/>
            <person name="Masonjones S."/>
            <person name="Stajich J.E."/>
        </authorList>
    </citation>
    <scope>NUCLEOTIDE SEQUENCE [LARGE SCALE GENOMIC DNA]</scope>
    <source>
        <strain evidence="14 15">CCFEE 5311</strain>
    </source>
</reference>
<keyword evidence="9 12" id="KW-0030">Aminoacyl-tRNA synthetase</keyword>
<evidence type="ECO:0000256" key="5">
    <source>
        <dbReference type="ARBA" id="ARBA00022598"/>
    </source>
</evidence>
<dbReference type="PRINTS" id="PR01040">
    <property type="entry name" value="TRNASYNTHTYR"/>
</dbReference>
<evidence type="ECO:0000313" key="15">
    <source>
        <dbReference type="Proteomes" id="UP000310066"/>
    </source>
</evidence>
<dbReference type="OrthoDB" id="197206at2759"/>
<proteinExistence type="inferred from homology"/>
<dbReference type="InterPro" id="IPR050489">
    <property type="entry name" value="Tyr-tRNA_synthase"/>
</dbReference>
<name>A0A4V5N9C3_9PEZI</name>
<keyword evidence="4" id="KW-0963">Cytoplasm</keyword>
<comment type="similarity">
    <text evidence="2 12">Belongs to the class-I aminoacyl-tRNA synthetase family.</text>
</comment>
<dbReference type="PANTHER" id="PTHR46264:SF4">
    <property type="entry name" value="TYROSINE--TRNA LIGASE, CYTOPLASMIC"/>
    <property type="match status" value="1"/>
</dbReference>
<evidence type="ECO:0000256" key="11">
    <source>
        <dbReference type="ARBA" id="ARBA00048248"/>
    </source>
</evidence>